<protein>
    <submittedName>
        <fullName evidence="2">Metallophosphoesterase</fullName>
    </submittedName>
</protein>
<evidence type="ECO:0000313" key="3">
    <source>
        <dbReference type="Proteomes" id="UP001141950"/>
    </source>
</evidence>
<dbReference type="Gene3D" id="3.60.21.10">
    <property type="match status" value="1"/>
</dbReference>
<dbReference type="PANTHER" id="PTHR43143">
    <property type="entry name" value="METALLOPHOSPHOESTERASE, CALCINEURIN SUPERFAMILY"/>
    <property type="match status" value="1"/>
</dbReference>
<feature type="domain" description="Calcineurin-like phosphoesterase" evidence="1">
    <location>
        <begin position="161"/>
        <end position="358"/>
    </location>
</feature>
<dbReference type="InterPro" id="IPR029052">
    <property type="entry name" value="Metallo-depent_PP-like"/>
</dbReference>
<proteinExistence type="predicted"/>
<dbReference type="GO" id="GO:0016787">
    <property type="term" value="F:hydrolase activity"/>
    <property type="evidence" value="ECO:0007669"/>
    <property type="project" value="InterPro"/>
</dbReference>
<dbReference type="Pfam" id="PF00149">
    <property type="entry name" value="Metallophos"/>
    <property type="match status" value="1"/>
</dbReference>
<dbReference type="PANTHER" id="PTHR43143:SF1">
    <property type="entry name" value="SERINE_THREONINE-PROTEIN PHOSPHATASE CPPED1"/>
    <property type="match status" value="1"/>
</dbReference>
<organism evidence="2 3">
    <name type="scientific">Paenibacillus soyae</name>
    <dbReference type="NCBI Taxonomy" id="2969249"/>
    <lineage>
        <taxon>Bacteria</taxon>
        <taxon>Bacillati</taxon>
        <taxon>Bacillota</taxon>
        <taxon>Bacilli</taxon>
        <taxon>Bacillales</taxon>
        <taxon>Paenibacillaceae</taxon>
        <taxon>Paenibacillus</taxon>
    </lineage>
</organism>
<dbReference type="Proteomes" id="UP001141950">
    <property type="component" value="Unassembled WGS sequence"/>
</dbReference>
<evidence type="ECO:0000259" key="1">
    <source>
        <dbReference type="Pfam" id="PF00149"/>
    </source>
</evidence>
<dbReference type="EMBL" id="JANIPJ010000019">
    <property type="protein sequence ID" value="MCR2806724.1"/>
    <property type="molecule type" value="Genomic_DNA"/>
</dbReference>
<keyword evidence="3" id="KW-1185">Reference proteome</keyword>
<gene>
    <name evidence="2" type="ORF">NQZ67_22845</name>
</gene>
<reference evidence="2" key="1">
    <citation type="submission" date="2022-08" db="EMBL/GenBank/DDBJ databases">
        <title>The genomic sequence of strain Paenibacillus sp. SCIV0701.</title>
        <authorList>
            <person name="Zhao H."/>
        </authorList>
    </citation>
    <scope>NUCLEOTIDE SEQUENCE</scope>
    <source>
        <strain evidence="2">SCIV0701</strain>
    </source>
</reference>
<name>A0A9X2MTV9_9BACL</name>
<dbReference type="AlphaFoldDB" id="A0A9X2MTV9"/>
<evidence type="ECO:0000313" key="2">
    <source>
        <dbReference type="EMBL" id="MCR2806724.1"/>
    </source>
</evidence>
<comment type="caution">
    <text evidence="2">The sequence shown here is derived from an EMBL/GenBank/DDBJ whole genome shotgun (WGS) entry which is preliminary data.</text>
</comment>
<sequence>MNTSLTGVTGLKIRAGDGLQELGHPEMLSTPLFYLAEPGDRLCLMDTAYKFNVATYAPEVQDRWIYTYDYAPDESWTVYRQDLNGNSYRQDDYLFKERVYFRVCLRKMNGTEFEGSEDINRILSFEKVATPTPELKTWLRKEVERVKKRVLEVRGQDELAFALLTDSHYTVNGTWEDTSASIQQLHKEIGLDGIIHLGDFTDGMVTREVCRYYVEQVLSDLKKCGVPVWATIGNHDTNYFRNSPDDRFSIQEQCELYLGRDEPRYSITFDAQKLRFLFLDSFDPEETLRYGYNAACIQWLKEQLEHTPDGWQVVLYSHLPPTSRLQYWAKEMRGVEEIMGLLNQHADKILAFMNGHNHADLLDNEEGFPIISLVNSKCEAFTEYKAEGFITPHRKLGESSQEAFDVMLVNAEKRQIRFVRFGAGKDKIVAHGRAEWL</sequence>
<dbReference type="InterPro" id="IPR004843">
    <property type="entry name" value="Calcineurin-like_PHP"/>
</dbReference>
<dbReference type="SUPFAM" id="SSF56300">
    <property type="entry name" value="Metallo-dependent phosphatases"/>
    <property type="match status" value="1"/>
</dbReference>
<dbReference type="RefSeq" id="WP_257450476.1">
    <property type="nucleotide sequence ID" value="NZ_JANIPJ010000019.1"/>
</dbReference>
<dbReference type="InterPro" id="IPR051918">
    <property type="entry name" value="STPP_CPPED1"/>
</dbReference>
<accession>A0A9X2MTV9</accession>